<dbReference type="GO" id="GO:0016405">
    <property type="term" value="F:CoA-ligase activity"/>
    <property type="evidence" value="ECO:0007669"/>
    <property type="project" value="TreeGrafter"/>
</dbReference>
<protein>
    <submittedName>
        <fullName evidence="7">Uncharacterized protein</fullName>
    </submittedName>
</protein>
<organism evidence="7 8">
    <name type="scientific">Rhynchophorus ferrugineus</name>
    <name type="common">Red palm weevil</name>
    <name type="synonym">Curculio ferrugineus</name>
    <dbReference type="NCBI Taxonomy" id="354439"/>
    <lineage>
        <taxon>Eukaryota</taxon>
        <taxon>Metazoa</taxon>
        <taxon>Ecdysozoa</taxon>
        <taxon>Arthropoda</taxon>
        <taxon>Hexapoda</taxon>
        <taxon>Insecta</taxon>
        <taxon>Pterygota</taxon>
        <taxon>Neoptera</taxon>
        <taxon>Endopterygota</taxon>
        <taxon>Coleoptera</taxon>
        <taxon>Polyphaga</taxon>
        <taxon>Cucujiformia</taxon>
        <taxon>Curculionidae</taxon>
        <taxon>Dryophthorinae</taxon>
        <taxon>Rhynchophorus</taxon>
    </lineage>
</organism>
<dbReference type="InterPro" id="IPR025110">
    <property type="entry name" value="AMP-bd_C"/>
</dbReference>
<dbReference type="Gene3D" id="3.40.50.12780">
    <property type="entry name" value="N-terminal domain of ligase-like"/>
    <property type="match status" value="1"/>
</dbReference>
<evidence type="ECO:0000256" key="2">
    <source>
        <dbReference type="ARBA" id="ARBA00006432"/>
    </source>
</evidence>
<dbReference type="Gene3D" id="3.30.300.30">
    <property type="match status" value="1"/>
</dbReference>
<evidence type="ECO:0000259" key="5">
    <source>
        <dbReference type="Pfam" id="PF00501"/>
    </source>
</evidence>
<gene>
    <name evidence="7" type="ORF">GWI33_007317</name>
</gene>
<evidence type="ECO:0000256" key="1">
    <source>
        <dbReference type="ARBA" id="ARBA00004275"/>
    </source>
</evidence>
<dbReference type="PANTHER" id="PTHR24096:SF149">
    <property type="entry name" value="AMP-BINDING DOMAIN-CONTAINING PROTEIN-RELATED"/>
    <property type="match status" value="1"/>
</dbReference>
<feature type="domain" description="AMP-binding enzyme C-terminal" evidence="6">
    <location>
        <begin position="440"/>
        <end position="515"/>
    </location>
</feature>
<keyword evidence="8" id="KW-1185">Reference proteome</keyword>
<dbReference type="SUPFAM" id="SSF56801">
    <property type="entry name" value="Acetyl-CoA synthetase-like"/>
    <property type="match status" value="1"/>
</dbReference>
<proteinExistence type="inferred from homology"/>
<comment type="caution">
    <text evidence="7">The sequence shown here is derived from an EMBL/GenBank/DDBJ whole genome shotgun (WGS) entry which is preliminary data.</text>
</comment>
<feature type="domain" description="AMP-dependent synthetase/ligase" evidence="5">
    <location>
        <begin position="24"/>
        <end position="390"/>
    </location>
</feature>
<keyword evidence="4" id="KW-0576">Peroxisome</keyword>
<comment type="subcellular location">
    <subcellularLocation>
        <location evidence="1">Peroxisome</location>
    </subcellularLocation>
</comment>
<comment type="similarity">
    <text evidence="2">Belongs to the ATP-dependent AMP-binding enzyme family.</text>
</comment>
<dbReference type="Pfam" id="PF13193">
    <property type="entry name" value="AMP-binding_C"/>
    <property type="match status" value="1"/>
</dbReference>
<evidence type="ECO:0000256" key="3">
    <source>
        <dbReference type="ARBA" id="ARBA00022598"/>
    </source>
</evidence>
<dbReference type="PANTHER" id="PTHR24096">
    <property type="entry name" value="LONG-CHAIN-FATTY-ACID--COA LIGASE"/>
    <property type="match status" value="1"/>
</dbReference>
<dbReference type="EMBL" id="JAACXV010000365">
    <property type="protein sequence ID" value="KAF7279374.1"/>
    <property type="molecule type" value="Genomic_DNA"/>
</dbReference>
<name>A0A834MIC8_RHYFE</name>
<keyword evidence="3" id="KW-0436">Ligase</keyword>
<dbReference type="Proteomes" id="UP000625711">
    <property type="component" value="Unassembled WGS sequence"/>
</dbReference>
<evidence type="ECO:0000313" key="7">
    <source>
        <dbReference type="EMBL" id="KAF7279374.1"/>
    </source>
</evidence>
<dbReference type="Pfam" id="PF00501">
    <property type="entry name" value="AMP-binding"/>
    <property type="match status" value="1"/>
</dbReference>
<evidence type="ECO:0000256" key="4">
    <source>
        <dbReference type="ARBA" id="ARBA00023140"/>
    </source>
</evidence>
<sequence length="529" mass="59387">MEDLIVRSTQPENVYTNGFGEYFFEKAAEIGDSIFQIDGNTEKIETYDRVKTRTTRLAIGLRQLGLKPKDVVFICCYSGNDNIIPVLATLYLGGCVSSGDPRLTAEDTRYLIEQVEPKVIFVEQNSVLTIEKALKGSKLRPSIVVMGYHESYSCMSTLEAPHPEEVDFEPIKQTESDLAFILFSSGTTSVQKGVHVTNRYALNGGNIWMETNNLIPGVIMHFTSFFWGTAIMLTSACIVTGTARIVGKDITGERYLYLVDKYKMTYSFCSNTFTYQLTNLDEEVLKKYDTSSLVSFSVGGAVMQAAQIQRLRDILPHTKVTMTYGSTECNVICSFDISDDKAYRTKLVSSGQPVPGVEIKVVDLESGKLLGPHQEGEIRVRSSFAMSGYHKMESSEVFDEDGFIKVGDYGYYDGDKYIFVLGRIKSMFKYQYFQILPEAIERILLLHPDVEEAVVFGVPHRVDNNHPGAVVVLKPNSDVTLEDLKSYCNSRLSNLHKLRAGLVILEKLPKTATGKIQRRIVRDNFIKMK</sequence>
<dbReference type="InterPro" id="IPR000873">
    <property type="entry name" value="AMP-dep_synth/lig_dom"/>
</dbReference>
<dbReference type="InterPro" id="IPR045851">
    <property type="entry name" value="AMP-bd_C_sf"/>
</dbReference>
<evidence type="ECO:0000313" key="8">
    <source>
        <dbReference type="Proteomes" id="UP000625711"/>
    </source>
</evidence>
<dbReference type="GO" id="GO:0005777">
    <property type="term" value="C:peroxisome"/>
    <property type="evidence" value="ECO:0007669"/>
    <property type="project" value="UniProtKB-SubCell"/>
</dbReference>
<dbReference type="AlphaFoldDB" id="A0A834MIC8"/>
<dbReference type="OrthoDB" id="10253869at2759"/>
<evidence type="ECO:0000259" key="6">
    <source>
        <dbReference type="Pfam" id="PF13193"/>
    </source>
</evidence>
<dbReference type="InterPro" id="IPR042099">
    <property type="entry name" value="ANL_N_sf"/>
</dbReference>
<reference evidence="7" key="1">
    <citation type="submission" date="2020-08" db="EMBL/GenBank/DDBJ databases">
        <title>Genome sequencing and assembly of the red palm weevil Rhynchophorus ferrugineus.</title>
        <authorList>
            <person name="Dias G.B."/>
            <person name="Bergman C.M."/>
            <person name="Manee M."/>
        </authorList>
    </citation>
    <scope>NUCLEOTIDE SEQUENCE</scope>
    <source>
        <strain evidence="7">AA-2017</strain>
        <tissue evidence="7">Whole larva</tissue>
    </source>
</reference>
<accession>A0A834MIC8</accession>